<reference evidence="2" key="1">
    <citation type="journal article" date="2019" name="Int. J. Syst. Evol. Microbiol.">
        <title>The Global Catalogue of Microorganisms (GCM) 10K type strain sequencing project: providing services to taxonomists for standard genome sequencing and annotation.</title>
        <authorList>
            <consortium name="The Broad Institute Genomics Platform"/>
            <consortium name="The Broad Institute Genome Sequencing Center for Infectious Disease"/>
            <person name="Wu L."/>
            <person name="Ma J."/>
        </authorList>
    </citation>
    <scope>NUCLEOTIDE SEQUENCE [LARGE SCALE GENOMIC DNA]</scope>
    <source>
        <strain evidence="2">CCUG 58127</strain>
    </source>
</reference>
<dbReference type="Proteomes" id="UP001596298">
    <property type="component" value="Unassembled WGS sequence"/>
</dbReference>
<keyword evidence="2" id="KW-1185">Reference proteome</keyword>
<evidence type="ECO:0000313" key="1">
    <source>
        <dbReference type="EMBL" id="MFC6708024.1"/>
    </source>
</evidence>
<evidence type="ECO:0000313" key="2">
    <source>
        <dbReference type="Proteomes" id="UP001596298"/>
    </source>
</evidence>
<dbReference type="RefSeq" id="WP_382404688.1">
    <property type="nucleotide sequence ID" value="NZ_JBHSWH010000001.1"/>
</dbReference>
<protein>
    <submittedName>
        <fullName evidence="1">Uncharacterized protein</fullName>
    </submittedName>
</protein>
<dbReference type="EMBL" id="JBHSWH010000001">
    <property type="protein sequence ID" value="MFC6708024.1"/>
    <property type="molecule type" value="Genomic_DNA"/>
</dbReference>
<sequence length="299" mass="32253">MNQHAAPILGVIARGGFGPTGDASVVTVTDPASPTWANELFRSHGVTANAVIFVPELERNPRIGRGTQLDELLPEQSPQVAVVNLPTHVTGIQAAIRDCAPLLGQRAQFIAAVRAHVAGSYAGVWLKSLAKLESPSPTFGQHLRSWIPFSRGQFVTLQPTVGVRRRLGPVPGDASRLLRTSSAPNSRCANTLRTAYATQQPEVLGTSHRMAARWGTDRAMEYVVTPEARHLRLPPPEGRCPTCGDPIWGQCAFCHLTPPRLDHWMSVAVPGVAPVDRAFQLPRPTTQPDGVVAAPRNPR</sequence>
<organism evidence="1 2">
    <name type="scientific">Flexivirga alba</name>
    <dbReference type="NCBI Taxonomy" id="702742"/>
    <lineage>
        <taxon>Bacteria</taxon>
        <taxon>Bacillati</taxon>
        <taxon>Actinomycetota</taxon>
        <taxon>Actinomycetes</taxon>
        <taxon>Micrococcales</taxon>
        <taxon>Dermacoccaceae</taxon>
        <taxon>Flexivirga</taxon>
    </lineage>
</organism>
<name>A0ABW2AM54_9MICO</name>
<gene>
    <name evidence="1" type="ORF">ACFQDH_23000</name>
</gene>
<accession>A0ABW2AM54</accession>
<proteinExistence type="predicted"/>
<comment type="caution">
    <text evidence="1">The sequence shown here is derived from an EMBL/GenBank/DDBJ whole genome shotgun (WGS) entry which is preliminary data.</text>
</comment>